<feature type="region of interest" description="Disordered" evidence="13">
    <location>
        <begin position="1"/>
        <end position="20"/>
    </location>
</feature>
<dbReference type="UniPathway" id="UPA00244">
    <property type="reaction ID" value="UER00311"/>
</dbReference>
<accession>Q090M9</accession>
<comment type="pathway">
    <text evidence="1 12">Cofactor biosynthesis; pyridoxine 5'-phosphate biosynthesis; pyridoxine 5'-phosphate from D-erythrose 4-phosphate: step 3/5.</text>
</comment>
<evidence type="ECO:0000259" key="14">
    <source>
        <dbReference type="Pfam" id="PF00266"/>
    </source>
</evidence>
<evidence type="ECO:0000256" key="1">
    <source>
        <dbReference type="ARBA" id="ARBA00004915"/>
    </source>
</evidence>
<dbReference type="PIRSF" id="PIRSF000525">
    <property type="entry name" value="SerC"/>
    <property type="match status" value="1"/>
</dbReference>
<feature type="binding site" evidence="12">
    <location>
        <position position="152"/>
    </location>
    <ligand>
        <name>pyridoxal 5'-phosphate</name>
        <dbReference type="ChEBI" id="CHEBI:597326"/>
    </ligand>
</feature>
<feature type="domain" description="Aminotransferase class V" evidence="14">
    <location>
        <begin position="55"/>
        <end position="401"/>
    </location>
</feature>
<evidence type="ECO:0000256" key="2">
    <source>
        <dbReference type="ARBA" id="ARBA00005099"/>
    </source>
</evidence>
<dbReference type="FunFam" id="3.90.1150.10:FF:000006">
    <property type="entry name" value="Phosphoserine aminotransferase"/>
    <property type="match status" value="1"/>
</dbReference>
<feature type="binding site" evidence="12">
    <location>
        <position position="224"/>
    </location>
    <ligand>
        <name>pyridoxal 5'-phosphate</name>
        <dbReference type="ChEBI" id="CHEBI:597326"/>
    </ligand>
</feature>
<dbReference type="UniPathway" id="UPA00135">
    <property type="reaction ID" value="UER00197"/>
</dbReference>
<feature type="modified residue" description="N6-(pyridoxal phosphate)lysine" evidence="12">
    <location>
        <position position="248"/>
    </location>
</feature>
<dbReference type="Proteomes" id="UP000032702">
    <property type="component" value="Unassembled WGS sequence"/>
</dbReference>
<organism evidence="15 16">
    <name type="scientific">Stigmatella aurantiaca (strain DW4/3-1)</name>
    <dbReference type="NCBI Taxonomy" id="378806"/>
    <lineage>
        <taxon>Bacteria</taxon>
        <taxon>Pseudomonadati</taxon>
        <taxon>Myxococcota</taxon>
        <taxon>Myxococcia</taxon>
        <taxon>Myxococcales</taxon>
        <taxon>Cystobacterineae</taxon>
        <taxon>Archangiaceae</taxon>
        <taxon>Stigmatella</taxon>
    </lineage>
</organism>
<dbReference type="AlphaFoldDB" id="Q090M9"/>
<protein>
    <recommendedName>
        <fullName evidence="12">Phosphoserine aminotransferase</fullName>
        <ecNumber evidence="12">2.6.1.52</ecNumber>
    </recommendedName>
    <alternativeName>
        <fullName evidence="12">Phosphohydroxythreonine aminotransferase</fullName>
        <shortName evidence="12">PSAT</shortName>
    </alternativeName>
</protein>
<evidence type="ECO:0000256" key="7">
    <source>
        <dbReference type="ARBA" id="ARBA00022898"/>
    </source>
</evidence>
<comment type="catalytic activity">
    <reaction evidence="11 12">
        <text>O-phospho-L-serine + 2-oxoglutarate = 3-phosphooxypyruvate + L-glutamate</text>
        <dbReference type="Rhea" id="RHEA:14329"/>
        <dbReference type="ChEBI" id="CHEBI:16810"/>
        <dbReference type="ChEBI" id="CHEBI:18110"/>
        <dbReference type="ChEBI" id="CHEBI:29985"/>
        <dbReference type="ChEBI" id="CHEBI:57524"/>
        <dbReference type="EC" id="2.6.1.52"/>
    </reaction>
</comment>
<feature type="binding site" evidence="12">
    <location>
        <position position="247"/>
    </location>
    <ligand>
        <name>pyridoxal 5'-phosphate</name>
        <dbReference type="ChEBI" id="CHEBI:597326"/>
    </ligand>
</feature>
<keyword evidence="12" id="KW-0963">Cytoplasm</keyword>
<proteinExistence type="inferred from homology"/>
<evidence type="ECO:0000256" key="5">
    <source>
        <dbReference type="ARBA" id="ARBA00022605"/>
    </source>
</evidence>
<feature type="binding site" evidence="12">
    <location>
        <position position="204"/>
    </location>
    <ligand>
        <name>pyridoxal 5'-phosphate</name>
        <dbReference type="ChEBI" id="CHEBI:597326"/>
    </ligand>
</feature>
<dbReference type="InterPro" id="IPR015421">
    <property type="entry name" value="PyrdxlP-dep_Trfase_major"/>
</dbReference>
<dbReference type="NCBIfam" id="TIGR01364">
    <property type="entry name" value="serC_1"/>
    <property type="match status" value="1"/>
</dbReference>
<dbReference type="EC" id="2.6.1.52" evidence="12"/>
<dbReference type="GO" id="GO:0030170">
    <property type="term" value="F:pyridoxal phosphate binding"/>
    <property type="evidence" value="ECO:0007669"/>
    <property type="project" value="UniProtKB-UniRule"/>
</dbReference>
<evidence type="ECO:0000256" key="12">
    <source>
        <dbReference type="HAMAP-Rule" id="MF_00160"/>
    </source>
</evidence>
<dbReference type="InterPro" id="IPR022278">
    <property type="entry name" value="Pser_aminoTfrase"/>
</dbReference>
<dbReference type="InterPro" id="IPR015422">
    <property type="entry name" value="PyrdxlP-dep_Trfase_small"/>
</dbReference>
<keyword evidence="4 12" id="KW-0032">Aminotransferase</keyword>
<feature type="binding site" evidence="12">
    <location>
        <begin position="126"/>
        <end position="127"/>
    </location>
    <ligand>
        <name>pyridoxal 5'-phosphate</name>
        <dbReference type="ChEBI" id="CHEBI:597326"/>
    </ligand>
</feature>
<keyword evidence="5 12" id="KW-0028">Amino-acid biosynthesis</keyword>
<comment type="similarity">
    <text evidence="3 12">Belongs to the class-V pyridoxal-phosphate-dependent aminotransferase family. SerC subfamily.</text>
</comment>
<evidence type="ECO:0000256" key="4">
    <source>
        <dbReference type="ARBA" id="ARBA00022576"/>
    </source>
</evidence>
<comment type="caution">
    <text evidence="15">The sequence shown here is derived from an EMBL/GenBank/DDBJ whole genome shotgun (WGS) entry which is preliminary data.</text>
</comment>
<sequence>MRPRGLHPPPLSQVRRPPFGQPLNTAHASCWPLRAARRECVAPFISREDTAMRVINFNPGPAGLPLPALERARDELLEFQGSGMSIMEHSHRGKEYDAVHEEAISLLTKLLRIPDTHQVLFLQGGASQQFAQIPMNFLTPETSADYLMTGVWSEKAFDEAKYYGKRRIAATTLNADRRYTRIPREDEIQVDPRAVYVHMTSNNTIYGTQWHAFPDVGGVPLVADMSSDLLWKPIDVSQFTLLYAGAQKNVGPSGIVIVVVSKAFMARGRTDIPKVFRYTTYAENNSLYNTPPTFAIYLCRNVLSWIQDVGGLTQLEKWNREKGDLLYAAIDRHPEFYRAPVEKDSRSYMNVVFNLPTEALDEAFVAESKKAGMVGLKGHRSAGGIRVSLYNAVTVDNVRTLVSFMDQFVRTRG</sequence>
<evidence type="ECO:0000256" key="8">
    <source>
        <dbReference type="ARBA" id="ARBA00023096"/>
    </source>
</evidence>
<comment type="subunit">
    <text evidence="12">Homodimer.</text>
</comment>
<dbReference type="FunFam" id="3.40.640.10:FF:000010">
    <property type="entry name" value="Phosphoserine aminotransferase"/>
    <property type="match status" value="1"/>
</dbReference>
<keyword evidence="9 12" id="KW-0718">Serine biosynthesis</keyword>
<keyword evidence="6 12" id="KW-0808">Transferase</keyword>
<comment type="function">
    <text evidence="12">Catalyzes the reversible conversion of 3-phosphohydroxypyruvate to phosphoserine and of 3-hydroxy-2-oxo-4-phosphonooxybutanoate to phosphohydroxythreonine.</text>
</comment>
<dbReference type="GO" id="GO:0006564">
    <property type="term" value="P:L-serine biosynthetic process"/>
    <property type="evidence" value="ECO:0007669"/>
    <property type="project" value="UniProtKB-UniRule"/>
</dbReference>
<dbReference type="EMBL" id="AAMD01000062">
    <property type="protein sequence ID" value="EAU66190.1"/>
    <property type="molecule type" value="Genomic_DNA"/>
</dbReference>
<dbReference type="InterPro" id="IPR015424">
    <property type="entry name" value="PyrdxlP-dep_Trfase"/>
</dbReference>
<dbReference type="HAMAP" id="MF_00160">
    <property type="entry name" value="SerC_aminotrans_5"/>
    <property type="match status" value="1"/>
</dbReference>
<reference evidence="15 16" key="1">
    <citation type="submission" date="2006-04" db="EMBL/GenBank/DDBJ databases">
        <authorList>
            <person name="Nierman W.C."/>
        </authorList>
    </citation>
    <scope>NUCLEOTIDE SEQUENCE [LARGE SCALE GENOMIC DNA]</scope>
    <source>
        <strain evidence="15 16">DW4/3-1</strain>
    </source>
</reference>
<evidence type="ECO:0000256" key="13">
    <source>
        <dbReference type="SAM" id="MobiDB-lite"/>
    </source>
</evidence>
<dbReference type="SUPFAM" id="SSF53383">
    <property type="entry name" value="PLP-dependent transferases"/>
    <property type="match status" value="1"/>
</dbReference>
<comment type="catalytic activity">
    <reaction evidence="10 12">
        <text>4-(phosphooxy)-L-threonine + 2-oxoglutarate = (R)-3-hydroxy-2-oxo-4-phosphooxybutanoate + L-glutamate</text>
        <dbReference type="Rhea" id="RHEA:16573"/>
        <dbReference type="ChEBI" id="CHEBI:16810"/>
        <dbReference type="ChEBI" id="CHEBI:29985"/>
        <dbReference type="ChEBI" id="CHEBI:58452"/>
        <dbReference type="ChEBI" id="CHEBI:58538"/>
        <dbReference type="EC" id="2.6.1.52"/>
    </reaction>
</comment>
<dbReference type="PATRIC" id="fig|378806.16.peg.5265"/>
<comment type="caution">
    <text evidence="12">Lacks conserved residue(s) required for the propagation of feature annotation.</text>
</comment>
<dbReference type="InterPro" id="IPR000192">
    <property type="entry name" value="Aminotrans_V_dom"/>
</dbReference>
<dbReference type="Pfam" id="PF00266">
    <property type="entry name" value="Aminotran_5"/>
    <property type="match status" value="1"/>
</dbReference>
<comment type="cofactor">
    <cofactor evidence="12">
        <name>pyridoxal 5'-phosphate</name>
        <dbReference type="ChEBI" id="CHEBI:597326"/>
    </cofactor>
    <text evidence="12">Binds 1 pyridoxal phosphate per subunit.</text>
</comment>
<evidence type="ECO:0000256" key="3">
    <source>
        <dbReference type="ARBA" id="ARBA00006904"/>
    </source>
</evidence>
<feature type="binding site" evidence="12">
    <location>
        <begin position="289"/>
        <end position="290"/>
    </location>
    <ligand>
        <name>pyridoxal 5'-phosphate</name>
        <dbReference type="ChEBI" id="CHEBI:597326"/>
    </ligand>
</feature>
<evidence type="ECO:0000256" key="9">
    <source>
        <dbReference type="ARBA" id="ARBA00023299"/>
    </source>
</evidence>
<dbReference type="GO" id="GO:0005737">
    <property type="term" value="C:cytoplasm"/>
    <property type="evidence" value="ECO:0007669"/>
    <property type="project" value="UniProtKB-SubCell"/>
</dbReference>
<name>Q090M9_STIAD</name>
<dbReference type="GO" id="GO:0008615">
    <property type="term" value="P:pyridoxine biosynthetic process"/>
    <property type="evidence" value="ECO:0007669"/>
    <property type="project" value="UniProtKB-UniRule"/>
</dbReference>
<evidence type="ECO:0000256" key="6">
    <source>
        <dbReference type="ARBA" id="ARBA00022679"/>
    </source>
</evidence>
<dbReference type="Gene3D" id="3.90.1150.10">
    <property type="entry name" value="Aspartate Aminotransferase, domain 1"/>
    <property type="match status" value="1"/>
</dbReference>
<dbReference type="PANTHER" id="PTHR43247">
    <property type="entry name" value="PHOSPHOSERINE AMINOTRANSFERASE"/>
    <property type="match status" value="1"/>
</dbReference>
<dbReference type="PANTHER" id="PTHR43247:SF1">
    <property type="entry name" value="PHOSPHOSERINE AMINOTRANSFERASE"/>
    <property type="match status" value="1"/>
</dbReference>
<comment type="pathway">
    <text evidence="2 12">Amino-acid biosynthesis; L-serine biosynthesis; L-serine from 3-phospho-D-glycerate: step 2/3.</text>
</comment>
<dbReference type="NCBIfam" id="NF003764">
    <property type="entry name" value="PRK05355.1"/>
    <property type="match status" value="1"/>
</dbReference>
<evidence type="ECO:0000256" key="11">
    <source>
        <dbReference type="ARBA" id="ARBA00049007"/>
    </source>
</evidence>
<keyword evidence="8 12" id="KW-0664">Pyridoxine biosynthesis</keyword>
<keyword evidence="7 12" id="KW-0663">Pyridoxal phosphate</keyword>
<evidence type="ECO:0000313" key="16">
    <source>
        <dbReference type="Proteomes" id="UP000032702"/>
    </source>
</evidence>
<gene>
    <name evidence="12 15" type="primary">serC</name>
    <name evidence="15" type="ORF">STIAU_5289</name>
</gene>
<comment type="subcellular location">
    <subcellularLocation>
        <location evidence="12">Cytoplasm</location>
    </subcellularLocation>
</comment>
<feature type="binding site" evidence="12">
    <location>
        <position position="92"/>
    </location>
    <ligand>
        <name>L-glutamate</name>
        <dbReference type="ChEBI" id="CHEBI:29985"/>
    </ligand>
</feature>
<dbReference type="Gene3D" id="3.40.640.10">
    <property type="entry name" value="Type I PLP-dependent aspartate aminotransferase-like (Major domain)"/>
    <property type="match status" value="1"/>
</dbReference>
<evidence type="ECO:0000313" key="15">
    <source>
        <dbReference type="EMBL" id="EAU66190.1"/>
    </source>
</evidence>
<dbReference type="GO" id="GO:0004648">
    <property type="term" value="F:O-phospho-L-serine:2-oxoglutarate aminotransferase activity"/>
    <property type="evidence" value="ECO:0007669"/>
    <property type="project" value="UniProtKB-UniRule"/>
</dbReference>
<evidence type="ECO:0000256" key="10">
    <source>
        <dbReference type="ARBA" id="ARBA00047630"/>
    </source>
</evidence>
<feature type="compositionally biased region" description="Pro residues" evidence="13">
    <location>
        <begin position="1"/>
        <end position="11"/>
    </location>
</feature>